<evidence type="ECO:0000313" key="2">
    <source>
        <dbReference type="RefSeq" id="XP_040940086.1"/>
    </source>
</evidence>
<organism evidence="1 2">
    <name type="scientific">Gossypium hirsutum</name>
    <name type="common">Upland cotton</name>
    <name type="synonym">Gossypium mexicanum</name>
    <dbReference type="NCBI Taxonomy" id="3635"/>
    <lineage>
        <taxon>Eukaryota</taxon>
        <taxon>Viridiplantae</taxon>
        <taxon>Streptophyta</taxon>
        <taxon>Embryophyta</taxon>
        <taxon>Tracheophyta</taxon>
        <taxon>Spermatophyta</taxon>
        <taxon>Magnoliopsida</taxon>
        <taxon>eudicotyledons</taxon>
        <taxon>Gunneridae</taxon>
        <taxon>Pentapetalae</taxon>
        <taxon>rosids</taxon>
        <taxon>malvids</taxon>
        <taxon>Malvales</taxon>
        <taxon>Malvaceae</taxon>
        <taxon>Malvoideae</taxon>
        <taxon>Gossypium</taxon>
    </lineage>
</organism>
<dbReference type="Proteomes" id="UP000818029">
    <property type="component" value="Chromosome A12"/>
</dbReference>
<evidence type="ECO:0000313" key="1">
    <source>
        <dbReference type="Proteomes" id="UP000818029"/>
    </source>
</evidence>
<gene>
    <name evidence="2" type="primary">LOC121211392</name>
</gene>
<sequence length="211" mass="24628">MDFVNGLPLMPSKKDSVWVIVDWLTKSAHFIPVHMDYWLQKLAKLYVSGIVRLHGVPVSIISNRYSRFTSRFWKKVTQGIGCCTPSCWTELGEQRILGPQLVSDTRIRQKSYTYLKRKEIEFSVEDLVFLKVSPWKKVLSSDPTHIVSTEEIEIRPNLTFEEEPVQILDSNVEVLRRKFVPLVKVVWRNHNSKEATLEPGEAMRQQYPHLF</sequence>
<name>A0ABM2ZBL2_GOSHI</name>
<reference evidence="1" key="1">
    <citation type="journal article" date="2020" name="Nat. Genet.">
        <title>Genomic diversifications of five Gossypium allopolyploid species and their impact on cotton improvement.</title>
        <authorList>
            <person name="Chen Z.J."/>
            <person name="Sreedasyam A."/>
            <person name="Ando A."/>
            <person name="Song Q."/>
            <person name="De Santiago L.M."/>
            <person name="Hulse-Kemp A.M."/>
            <person name="Ding M."/>
            <person name="Ye W."/>
            <person name="Kirkbride R.C."/>
            <person name="Jenkins J."/>
            <person name="Plott C."/>
            <person name="Lovell J."/>
            <person name="Lin Y.M."/>
            <person name="Vaughn R."/>
            <person name="Liu B."/>
            <person name="Simpson S."/>
            <person name="Scheffler B.E."/>
            <person name="Wen L."/>
            <person name="Saski C.A."/>
            <person name="Grover C.E."/>
            <person name="Hu G."/>
            <person name="Conover J.L."/>
            <person name="Carlson J.W."/>
            <person name="Shu S."/>
            <person name="Boston L.B."/>
            <person name="Williams M."/>
            <person name="Peterson D.G."/>
            <person name="McGee K."/>
            <person name="Jones D.C."/>
            <person name="Wendel J.F."/>
            <person name="Stelly D.M."/>
            <person name="Grimwood J."/>
            <person name="Schmutz J."/>
        </authorList>
    </citation>
    <scope>NUCLEOTIDE SEQUENCE [LARGE SCALE GENOMIC DNA]</scope>
    <source>
        <strain evidence="1">cv. TM-1</strain>
    </source>
</reference>
<protein>
    <submittedName>
        <fullName evidence="2">Uncharacterized protein</fullName>
    </submittedName>
</protein>
<keyword evidence="1" id="KW-1185">Reference proteome</keyword>
<dbReference type="Gene3D" id="3.30.420.10">
    <property type="entry name" value="Ribonuclease H-like superfamily/Ribonuclease H"/>
    <property type="match status" value="1"/>
</dbReference>
<dbReference type="InterPro" id="IPR012337">
    <property type="entry name" value="RNaseH-like_sf"/>
</dbReference>
<dbReference type="SUPFAM" id="SSF53098">
    <property type="entry name" value="Ribonuclease H-like"/>
    <property type="match status" value="1"/>
</dbReference>
<proteinExistence type="predicted"/>
<dbReference type="PANTHER" id="PTHR46148:SF44">
    <property type="entry name" value="GAG-POL POLYPROTEIN"/>
    <property type="match status" value="1"/>
</dbReference>
<dbReference type="RefSeq" id="XP_040940086.1">
    <property type="nucleotide sequence ID" value="XM_041084152.1"/>
</dbReference>
<dbReference type="GeneID" id="121211392"/>
<reference evidence="2" key="2">
    <citation type="submission" date="2025-08" db="UniProtKB">
        <authorList>
            <consortium name="RefSeq"/>
        </authorList>
    </citation>
    <scope>IDENTIFICATION</scope>
</reference>
<dbReference type="InterPro" id="IPR036397">
    <property type="entry name" value="RNaseH_sf"/>
</dbReference>
<dbReference type="PANTHER" id="PTHR46148">
    <property type="entry name" value="CHROMO DOMAIN-CONTAINING PROTEIN"/>
    <property type="match status" value="1"/>
</dbReference>
<accession>A0ABM2ZBL2</accession>